<proteinExistence type="predicted"/>
<evidence type="ECO:0000313" key="1">
    <source>
        <dbReference type="EMBL" id="MPN05048.1"/>
    </source>
</evidence>
<protein>
    <recommendedName>
        <fullName evidence="2">WG repeat-containing protein</fullName>
    </recommendedName>
</protein>
<evidence type="ECO:0008006" key="2">
    <source>
        <dbReference type="Google" id="ProtNLM"/>
    </source>
</evidence>
<name>A0A645ESQ3_9ZZZZ</name>
<dbReference type="EMBL" id="VSSQ01050952">
    <property type="protein sequence ID" value="MPN05048.1"/>
    <property type="molecule type" value="Genomic_DNA"/>
</dbReference>
<accession>A0A645ESQ3</accession>
<gene>
    <name evidence="1" type="ORF">SDC9_152298</name>
</gene>
<sequence>MKHIFTLLFLFTITTPLFCQDRGYETFYEYSIDNTRSGLLQTCGLKELPLEYDMVEQPYFDSRNYPKVFLASKQNSVTILDEKLNVMPITGIISCSWNGGSIFVTNEENKKGVVDYEGKQIIPLKEIKDKFDLDKLSNEDTIFDFIQKGELKKKIIL</sequence>
<comment type="caution">
    <text evidence="1">The sequence shown here is derived from an EMBL/GenBank/DDBJ whole genome shotgun (WGS) entry which is preliminary data.</text>
</comment>
<organism evidence="1">
    <name type="scientific">bioreactor metagenome</name>
    <dbReference type="NCBI Taxonomy" id="1076179"/>
    <lineage>
        <taxon>unclassified sequences</taxon>
        <taxon>metagenomes</taxon>
        <taxon>ecological metagenomes</taxon>
    </lineage>
</organism>
<dbReference type="AlphaFoldDB" id="A0A645ESQ3"/>
<reference evidence="1" key="1">
    <citation type="submission" date="2019-08" db="EMBL/GenBank/DDBJ databases">
        <authorList>
            <person name="Kucharzyk K."/>
            <person name="Murdoch R.W."/>
            <person name="Higgins S."/>
            <person name="Loffler F."/>
        </authorList>
    </citation>
    <scope>NUCLEOTIDE SEQUENCE</scope>
</reference>